<protein>
    <recommendedName>
        <fullName evidence="2">Pyrroline-5-carboxylate reductase catalytic N-terminal domain-containing protein</fullName>
    </recommendedName>
</protein>
<dbReference type="Gene3D" id="3.40.50.720">
    <property type="entry name" value="NAD(P)-binding Rossmann-like Domain"/>
    <property type="match status" value="1"/>
</dbReference>
<dbReference type="PANTHER" id="PTHR11645">
    <property type="entry name" value="PYRROLINE-5-CARBOXYLATE REDUCTASE"/>
    <property type="match status" value="1"/>
</dbReference>
<keyword evidence="4" id="KW-1185">Reference proteome</keyword>
<evidence type="ECO:0000259" key="2">
    <source>
        <dbReference type="Pfam" id="PF03807"/>
    </source>
</evidence>
<organism evidence="3 4">
    <name type="scientific">Symbiodinium natans</name>
    <dbReference type="NCBI Taxonomy" id="878477"/>
    <lineage>
        <taxon>Eukaryota</taxon>
        <taxon>Sar</taxon>
        <taxon>Alveolata</taxon>
        <taxon>Dinophyceae</taxon>
        <taxon>Suessiales</taxon>
        <taxon>Symbiodiniaceae</taxon>
        <taxon>Symbiodinium</taxon>
    </lineage>
</organism>
<dbReference type="OrthoDB" id="10263291at2759"/>
<dbReference type="EMBL" id="CAJNDS010002259">
    <property type="protein sequence ID" value="CAE7397714.1"/>
    <property type="molecule type" value="Genomic_DNA"/>
</dbReference>
<dbReference type="PANTHER" id="PTHR11645:SF13">
    <property type="entry name" value="PYRROLINE-5-CARBOXYLATE REDUCTASE CATALYTIC N-TERMINAL DOMAIN-CONTAINING PROTEIN"/>
    <property type="match status" value="1"/>
</dbReference>
<dbReference type="SUPFAM" id="SSF51735">
    <property type="entry name" value="NAD(P)-binding Rossmann-fold domains"/>
    <property type="match status" value="1"/>
</dbReference>
<dbReference type="Proteomes" id="UP000604046">
    <property type="component" value="Unassembled WGS sequence"/>
</dbReference>
<gene>
    <name evidence="3" type="ORF">SNAT2548_LOCUS21653</name>
</gene>
<feature type="domain" description="Pyrroline-5-carboxylate reductase catalytic N-terminal" evidence="2">
    <location>
        <begin position="13"/>
        <end position="109"/>
    </location>
</feature>
<dbReference type="Pfam" id="PF03807">
    <property type="entry name" value="F420_oxidored"/>
    <property type="match status" value="1"/>
</dbReference>
<dbReference type="AlphaFoldDB" id="A0A812QPP9"/>
<evidence type="ECO:0000313" key="3">
    <source>
        <dbReference type="EMBL" id="CAE7397714.1"/>
    </source>
</evidence>
<reference evidence="3" key="1">
    <citation type="submission" date="2021-02" db="EMBL/GenBank/DDBJ databases">
        <authorList>
            <person name="Dougan E. K."/>
            <person name="Rhodes N."/>
            <person name="Thang M."/>
            <person name="Chan C."/>
        </authorList>
    </citation>
    <scope>NUCLEOTIDE SEQUENCE</scope>
</reference>
<proteinExistence type="inferred from homology"/>
<evidence type="ECO:0000256" key="1">
    <source>
        <dbReference type="ARBA" id="ARBA00005525"/>
    </source>
</evidence>
<evidence type="ECO:0000313" key="4">
    <source>
        <dbReference type="Proteomes" id="UP000604046"/>
    </source>
</evidence>
<dbReference type="InterPro" id="IPR028939">
    <property type="entry name" value="P5C_Rdtase_cat_N"/>
</dbReference>
<accession>A0A812QPP9</accession>
<comment type="similarity">
    <text evidence="1">Belongs to the pyrroline-5-carboxylate reductase family.</text>
</comment>
<dbReference type="InterPro" id="IPR036291">
    <property type="entry name" value="NAD(P)-bd_dom_sf"/>
</dbReference>
<dbReference type="GO" id="GO:0055129">
    <property type="term" value="P:L-proline biosynthetic process"/>
    <property type="evidence" value="ECO:0007669"/>
    <property type="project" value="TreeGrafter"/>
</dbReference>
<comment type="caution">
    <text evidence="3">The sequence shown here is derived from an EMBL/GenBank/DDBJ whole genome shotgun (WGS) entry which is preliminary data.</text>
</comment>
<dbReference type="GO" id="GO:0004735">
    <property type="term" value="F:pyrroline-5-carboxylate reductase activity"/>
    <property type="evidence" value="ECO:0007669"/>
    <property type="project" value="TreeGrafter"/>
</dbReference>
<name>A0A812QPP9_9DINO</name>
<sequence length="227" mass="23849">MPQTAPDVLPATLGLVGVGTIGSSVIRGLLTPGPGLPEPTPRVVLSPRGAAKAAELAGDFPSHVVIAKSNQEVVDSVECVIVAVLFKQVNEVMKGLVFREGQKVVTLVAGLLPKKLQELSSPASDCVSAIPLPAVARRSGSTLLTPPRPWAQALFGTCGKCVPVESEAEFKRLLCVTTLMGDFYKRQLTAQQWLSSNGVAEEDAAAWVGATFATFAADSREAEAWDV</sequence>